<sequence>MTPTLLLFLVFTSWLQAGSPQGTSEPQPSVTTSTAKEDSTEVAQTSAIGEVTSTVIAVQETAQTMSNPTAEPQGTTLQANTQDSSAPSAAHLSSVAANNETTPVSSASSNQTTTAGVVSTSVQETATKTPELSTTPTPTKSSSVITMQADTQGNATQAPGGQNTMATATPGKTGGVTSSTAASPTTKSGVDRTWKGLSNWLFTSAFCFVGSYGVHLA</sequence>
<dbReference type="EMBL" id="NIRI02000010">
    <property type="protein sequence ID" value="KAG5453903.1"/>
    <property type="molecule type" value="Genomic_DNA"/>
</dbReference>
<protein>
    <submittedName>
        <fullName evidence="3">Uncharacterized protein</fullName>
    </submittedName>
</protein>
<comment type="caution">
    <text evidence="3">The sequence shown here is derived from an EMBL/GenBank/DDBJ whole genome shotgun (WGS) entry which is preliminary data.</text>
</comment>
<name>A0A3R7DAS2_CLOSI</name>
<dbReference type="OrthoDB" id="6281719at2759"/>
<evidence type="ECO:0000313" key="3">
    <source>
        <dbReference type="EMBL" id="KAG5453903.1"/>
    </source>
</evidence>
<feature type="region of interest" description="Disordered" evidence="1">
    <location>
        <begin position="18"/>
        <end position="48"/>
    </location>
</feature>
<feature type="compositionally biased region" description="Polar residues" evidence="1">
    <location>
        <begin position="18"/>
        <end position="34"/>
    </location>
</feature>
<dbReference type="Proteomes" id="UP000286415">
    <property type="component" value="Unassembled WGS sequence"/>
</dbReference>
<organism evidence="3 4">
    <name type="scientific">Clonorchis sinensis</name>
    <name type="common">Chinese liver fluke</name>
    <dbReference type="NCBI Taxonomy" id="79923"/>
    <lineage>
        <taxon>Eukaryota</taxon>
        <taxon>Metazoa</taxon>
        <taxon>Spiralia</taxon>
        <taxon>Lophotrochozoa</taxon>
        <taxon>Platyhelminthes</taxon>
        <taxon>Trematoda</taxon>
        <taxon>Digenea</taxon>
        <taxon>Opisthorchiida</taxon>
        <taxon>Opisthorchiata</taxon>
        <taxon>Opisthorchiidae</taxon>
        <taxon>Clonorchis</taxon>
    </lineage>
</organism>
<keyword evidence="2" id="KW-0732">Signal</keyword>
<keyword evidence="4" id="KW-1185">Reference proteome</keyword>
<proteinExistence type="predicted"/>
<dbReference type="STRING" id="79923.A0A3R7DAS2"/>
<evidence type="ECO:0000256" key="1">
    <source>
        <dbReference type="SAM" id="MobiDB-lite"/>
    </source>
</evidence>
<feature type="compositionally biased region" description="Low complexity" evidence="1">
    <location>
        <begin position="124"/>
        <end position="143"/>
    </location>
</feature>
<feature type="region of interest" description="Disordered" evidence="1">
    <location>
        <begin position="65"/>
        <end position="190"/>
    </location>
</feature>
<evidence type="ECO:0000313" key="4">
    <source>
        <dbReference type="Proteomes" id="UP000286415"/>
    </source>
</evidence>
<dbReference type="AlphaFoldDB" id="A0A3R7DAS2"/>
<feature type="compositionally biased region" description="Polar residues" evidence="1">
    <location>
        <begin position="95"/>
        <end position="123"/>
    </location>
</feature>
<feature type="chain" id="PRO_5043534414" evidence="2">
    <location>
        <begin position="18"/>
        <end position="217"/>
    </location>
</feature>
<dbReference type="InParanoid" id="A0A3R7DAS2"/>
<gene>
    <name evidence="3" type="ORF">CSKR_111425</name>
</gene>
<feature type="signal peptide" evidence="2">
    <location>
        <begin position="1"/>
        <end position="17"/>
    </location>
</feature>
<reference evidence="3 4" key="1">
    <citation type="journal article" date="2018" name="Biotechnol. Adv.">
        <title>Improved genomic resources and new bioinformatic workflow for the carcinogenic parasite Clonorchis sinensis: Biotechnological implications.</title>
        <authorList>
            <person name="Wang D."/>
            <person name="Korhonen P.K."/>
            <person name="Gasser R.B."/>
            <person name="Young N.D."/>
        </authorList>
    </citation>
    <scope>NUCLEOTIDE SEQUENCE [LARGE SCALE GENOMIC DNA]</scope>
    <source>
        <strain evidence="3">Cs-k2</strain>
    </source>
</reference>
<feature type="compositionally biased region" description="Polar residues" evidence="1">
    <location>
        <begin position="65"/>
        <end position="87"/>
    </location>
</feature>
<evidence type="ECO:0000256" key="2">
    <source>
        <dbReference type="SAM" id="SignalP"/>
    </source>
</evidence>
<feature type="compositionally biased region" description="Low complexity" evidence="1">
    <location>
        <begin position="175"/>
        <end position="188"/>
    </location>
</feature>
<feature type="compositionally biased region" description="Polar residues" evidence="1">
    <location>
        <begin position="144"/>
        <end position="167"/>
    </location>
</feature>
<accession>A0A3R7DAS2</accession>
<reference evidence="3 4" key="2">
    <citation type="journal article" date="2021" name="Genomics">
        <title>High-quality reference genome for Clonorchis sinensis.</title>
        <authorList>
            <person name="Young N.D."/>
            <person name="Stroehlein A.J."/>
            <person name="Kinkar L."/>
            <person name="Wang T."/>
            <person name="Sohn W.M."/>
            <person name="Chang B.C.H."/>
            <person name="Kaur P."/>
            <person name="Weisz D."/>
            <person name="Dudchenko O."/>
            <person name="Aiden E.L."/>
            <person name="Korhonen P.K."/>
            <person name="Gasser R.B."/>
        </authorList>
    </citation>
    <scope>NUCLEOTIDE SEQUENCE [LARGE SCALE GENOMIC DNA]</scope>
    <source>
        <strain evidence="3">Cs-k2</strain>
    </source>
</reference>